<dbReference type="EMBL" id="JBHSSN010000004">
    <property type="protein sequence ID" value="MFC6322611.1"/>
    <property type="molecule type" value="Genomic_DNA"/>
</dbReference>
<proteinExistence type="predicted"/>
<sequence>MYIVQFQDGFINKTIKYAGIAGATLLALSPMITPIFTITNTVKADVVAPDKTTVENLAKGMGENLSGQALMYDFANNPTLQSSLDAGFQTAIDKNETDGSIFVSGVAGISIKELGNSTPWNRDQRMEAYQMGSGIYSTVKIYDPDGNQVKTAAELDAAISSDSTLKGYTADIGLAYANDASGNSYTEVDAAKGLKIIDLNAIKSASINWDAPDITVQQGSKVSDIDTSNMKFTVVDGNGVQFGKSVQFIPRSPDGSESEYYENLDDARTALSPISSDVSGDTSDTFDKVGTFYVLVDIYTSSMAENYIEDYRNPSIEANVSLDVNGEVVSKNQVAQASQNIKIGGESSGDVLLQKIIVTPKPSSNSNTGNGNTSISGIVTTHTDKGSYSLYNDDNQKVDNRALVKSSSWKVDGIRTVDGVKQYRVSTHEWVNASDVDFTANGEVTEGMTIQNLDTPKEITLSNRHVRYNLQDSNKVVSTTRALAGGTSWLVDKIGTDMHGGIYYGVSTNEFVKADDGVSVVK</sequence>
<protein>
    <recommendedName>
        <fullName evidence="3">Surface layer protein A domain-containing protein</fullName>
    </recommendedName>
</protein>
<organism evidence="1 2">
    <name type="scientific">Companilactobacillus baiquanensis</name>
    <dbReference type="NCBI Taxonomy" id="2486005"/>
    <lineage>
        <taxon>Bacteria</taxon>
        <taxon>Bacillati</taxon>
        <taxon>Bacillota</taxon>
        <taxon>Bacilli</taxon>
        <taxon>Lactobacillales</taxon>
        <taxon>Lactobacillaceae</taxon>
        <taxon>Companilactobacillus</taxon>
    </lineage>
</organism>
<evidence type="ECO:0000313" key="2">
    <source>
        <dbReference type="Proteomes" id="UP001596186"/>
    </source>
</evidence>
<dbReference type="Proteomes" id="UP001596186">
    <property type="component" value="Unassembled WGS sequence"/>
</dbReference>
<gene>
    <name evidence="1" type="ORF">ACFP1F_02370</name>
</gene>
<accession>A0ABW1UV99</accession>
<keyword evidence="2" id="KW-1185">Reference proteome</keyword>
<comment type="caution">
    <text evidence="1">The sequence shown here is derived from an EMBL/GenBank/DDBJ whole genome shotgun (WGS) entry which is preliminary data.</text>
</comment>
<name>A0ABW1UV99_9LACO</name>
<reference evidence="2" key="1">
    <citation type="journal article" date="2019" name="Int. J. Syst. Evol. Microbiol.">
        <title>The Global Catalogue of Microorganisms (GCM) 10K type strain sequencing project: providing services to taxonomists for standard genome sequencing and annotation.</title>
        <authorList>
            <consortium name="The Broad Institute Genomics Platform"/>
            <consortium name="The Broad Institute Genome Sequencing Center for Infectious Disease"/>
            <person name="Wu L."/>
            <person name="Ma J."/>
        </authorList>
    </citation>
    <scope>NUCLEOTIDE SEQUENCE [LARGE SCALE GENOMIC DNA]</scope>
    <source>
        <strain evidence="2">CCM 8895</strain>
    </source>
</reference>
<dbReference type="RefSeq" id="WP_125593154.1">
    <property type="nucleotide sequence ID" value="NZ_JBHSSN010000004.1"/>
</dbReference>
<evidence type="ECO:0000313" key="1">
    <source>
        <dbReference type="EMBL" id="MFC6322611.1"/>
    </source>
</evidence>
<evidence type="ECO:0008006" key="3">
    <source>
        <dbReference type="Google" id="ProtNLM"/>
    </source>
</evidence>